<dbReference type="AlphaFoldDB" id="A0A9D2B4A3"/>
<evidence type="ECO:0000313" key="3">
    <source>
        <dbReference type="Proteomes" id="UP000824248"/>
    </source>
</evidence>
<keyword evidence="1" id="KW-1133">Transmembrane helix</keyword>
<dbReference type="Proteomes" id="UP000824248">
    <property type="component" value="Unassembled WGS sequence"/>
</dbReference>
<evidence type="ECO:0000313" key="2">
    <source>
        <dbReference type="EMBL" id="HIX60653.1"/>
    </source>
</evidence>
<name>A0A9D2B4A3_9GAMM</name>
<accession>A0A9D2B4A3</accession>
<dbReference type="EMBL" id="DXFC01000008">
    <property type="protein sequence ID" value="HIX60653.1"/>
    <property type="molecule type" value="Genomic_DNA"/>
</dbReference>
<gene>
    <name evidence="2" type="ORF">H9854_00205</name>
</gene>
<sequence>MTAPNRQARLIALVMLAALLFSPPLVVIVDRPPSAGLSWLPLYLFAVWTVVIGLAAWLLEHRHKER</sequence>
<keyword evidence="1" id="KW-0812">Transmembrane</keyword>
<evidence type="ECO:0000256" key="1">
    <source>
        <dbReference type="SAM" id="Phobius"/>
    </source>
</evidence>
<reference evidence="2" key="1">
    <citation type="journal article" date="2021" name="PeerJ">
        <title>Extensive microbial diversity within the chicken gut microbiome revealed by metagenomics and culture.</title>
        <authorList>
            <person name="Gilroy R."/>
            <person name="Ravi A."/>
            <person name="Getino M."/>
            <person name="Pursley I."/>
            <person name="Horton D.L."/>
            <person name="Alikhan N.F."/>
            <person name="Baker D."/>
            <person name="Gharbi K."/>
            <person name="Hall N."/>
            <person name="Watson M."/>
            <person name="Adriaenssens E.M."/>
            <person name="Foster-Nyarko E."/>
            <person name="Jarju S."/>
            <person name="Secka A."/>
            <person name="Antonio M."/>
            <person name="Oren A."/>
            <person name="Chaudhuri R.R."/>
            <person name="La Ragione R."/>
            <person name="Hildebrand F."/>
            <person name="Pallen M.J."/>
        </authorList>
    </citation>
    <scope>NUCLEOTIDE SEQUENCE</scope>
    <source>
        <strain evidence="2">1193</strain>
    </source>
</reference>
<feature type="transmembrane region" description="Helical" evidence="1">
    <location>
        <begin position="38"/>
        <end position="59"/>
    </location>
</feature>
<protein>
    <submittedName>
        <fullName evidence="2">Uncharacterized protein</fullName>
    </submittedName>
</protein>
<organism evidence="2 3">
    <name type="scientific">Candidatus Halomonas stercoripullorum</name>
    <dbReference type="NCBI Taxonomy" id="2838617"/>
    <lineage>
        <taxon>Bacteria</taxon>
        <taxon>Pseudomonadati</taxon>
        <taxon>Pseudomonadota</taxon>
        <taxon>Gammaproteobacteria</taxon>
        <taxon>Oceanospirillales</taxon>
        <taxon>Halomonadaceae</taxon>
        <taxon>Halomonas</taxon>
    </lineage>
</organism>
<comment type="caution">
    <text evidence="2">The sequence shown here is derived from an EMBL/GenBank/DDBJ whole genome shotgun (WGS) entry which is preliminary data.</text>
</comment>
<reference evidence="2" key="2">
    <citation type="submission" date="2021-04" db="EMBL/GenBank/DDBJ databases">
        <authorList>
            <person name="Gilroy R."/>
        </authorList>
    </citation>
    <scope>NUCLEOTIDE SEQUENCE</scope>
    <source>
        <strain evidence="2">1193</strain>
    </source>
</reference>
<proteinExistence type="predicted"/>
<keyword evidence="1" id="KW-0472">Membrane</keyword>